<dbReference type="AlphaFoldDB" id="A0A8B0LAH5"/>
<dbReference type="PANTHER" id="PTHR22802">
    <property type="entry name" value="C-TYPE LECTIN SUPERFAMILY MEMBER"/>
    <property type="match status" value="1"/>
</dbReference>
<dbReference type="SMART" id="SM00034">
    <property type="entry name" value="CLECT"/>
    <property type="match status" value="2"/>
</dbReference>
<dbReference type="SUPFAM" id="SSF56436">
    <property type="entry name" value="C-type lectin-like"/>
    <property type="match status" value="2"/>
</dbReference>
<dbReference type="Pfam" id="PF00059">
    <property type="entry name" value="Lectin_C"/>
    <property type="match status" value="2"/>
</dbReference>
<dbReference type="OrthoDB" id="6357624at2759"/>
<dbReference type="InterPro" id="IPR016187">
    <property type="entry name" value="CTDL_fold"/>
</dbReference>
<dbReference type="PANTHER" id="PTHR22802:SF458">
    <property type="entry name" value="C-TYPE LECTIN DOMAIN-CONTAINING PROTEIN"/>
    <property type="match status" value="1"/>
</dbReference>
<sequence>MASWTWNWKFILFATACSGLVLDGVEKHSRNSDDRADCPYLQLGDQCLLFVNFQLDTYDVAQALCQGFGGNLAIIKTATQLKAIMDYIYTDGDTESSYWLDGMFNNHTSQFTYSSGELVPMDTPFWAAKYNFSEPSGDGLCIDLYNKEHHYLNDVPCNGIHCPLCEFPFSSANEESKEAVACEAPFTAVGDMCLTFLTQEHMSWEEAVDTCTLLGGHLAMFDDIEMLRSIYLHIHDQAIESKSFWLAGSDMITEGTWLWTNGNPVPMGSPFWGASNPAPWIEPYTDTTLNCLALLAPGSHYFRPVDCQTLQYPLCMAT</sequence>
<gene>
    <name evidence="3" type="primary">HepCL</name>
</gene>
<organism evidence="3">
    <name type="scientific">Procambarus clarkii</name>
    <name type="common">Red swamp crayfish</name>
    <dbReference type="NCBI Taxonomy" id="6728"/>
    <lineage>
        <taxon>Eukaryota</taxon>
        <taxon>Metazoa</taxon>
        <taxon>Ecdysozoa</taxon>
        <taxon>Arthropoda</taxon>
        <taxon>Crustacea</taxon>
        <taxon>Multicrustacea</taxon>
        <taxon>Malacostraca</taxon>
        <taxon>Eumalacostraca</taxon>
        <taxon>Eucarida</taxon>
        <taxon>Decapoda</taxon>
        <taxon>Pleocyemata</taxon>
        <taxon>Astacidea</taxon>
        <taxon>Astacoidea</taxon>
        <taxon>Cambaridae</taxon>
        <taxon>Procambarus</taxon>
    </lineage>
</organism>
<evidence type="ECO:0000256" key="1">
    <source>
        <dbReference type="SAM" id="SignalP"/>
    </source>
</evidence>
<feature type="domain" description="C-type lectin" evidence="2">
    <location>
        <begin position="189"/>
        <end position="316"/>
    </location>
</feature>
<evidence type="ECO:0000259" key="2">
    <source>
        <dbReference type="PROSITE" id="PS50041"/>
    </source>
</evidence>
<protein>
    <submittedName>
        <fullName evidence="3">C-type lectin</fullName>
    </submittedName>
</protein>
<dbReference type="Gene3D" id="3.10.100.10">
    <property type="entry name" value="Mannose-Binding Protein A, subunit A"/>
    <property type="match status" value="2"/>
</dbReference>
<dbReference type="GO" id="GO:0030246">
    <property type="term" value="F:carbohydrate binding"/>
    <property type="evidence" value="ECO:0007669"/>
    <property type="project" value="UniProtKB-KW"/>
</dbReference>
<proteinExistence type="evidence at transcript level"/>
<reference evidence="3" key="1">
    <citation type="submission" date="2021-03" db="EMBL/GenBank/DDBJ databases">
        <title>A hepatopancreas-specific lectin participates in antibacterial immune response by regulating the expression of antibacterial proteins.</title>
        <authorList>
            <person name="Lan J."/>
            <person name="Cao X."/>
        </authorList>
    </citation>
    <scope>NUCLEOTIDE SEQUENCE</scope>
</reference>
<name>A0A8B0LAH5_PROCL</name>
<evidence type="ECO:0000313" key="3">
    <source>
        <dbReference type="EMBL" id="QTV99353.1"/>
    </source>
</evidence>
<dbReference type="InterPro" id="IPR001304">
    <property type="entry name" value="C-type_lectin-like"/>
</dbReference>
<feature type="signal peptide" evidence="1">
    <location>
        <begin position="1"/>
        <end position="19"/>
    </location>
</feature>
<dbReference type="EMBL" id="MW727280">
    <property type="protein sequence ID" value="QTV99353.1"/>
    <property type="molecule type" value="mRNA"/>
</dbReference>
<feature type="domain" description="C-type lectin" evidence="2">
    <location>
        <begin position="43"/>
        <end position="166"/>
    </location>
</feature>
<keyword evidence="1" id="KW-0732">Signal</keyword>
<dbReference type="CDD" id="cd00037">
    <property type="entry name" value="CLECT"/>
    <property type="match status" value="2"/>
</dbReference>
<dbReference type="PROSITE" id="PS50041">
    <property type="entry name" value="C_TYPE_LECTIN_2"/>
    <property type="match status" value="2"/>
</dbReference>
<keyword evidence="3" id="KW-0430">Lectin</keyword>
<dbReference type="InterPro" id="IPR016186">
    <property type="entry name" value="C-type_lectin-like/link_sf"/>
</dbReference>
<accession>A0A8B0LAH5</accession>
<dbReference type="InterPro" id="IPR051004">
    <property type="entry name" value="DC-SIGN_domain-containing"/>
</dbReference>
<feature type="chain" id="PRO_5032787861" evidence="1">
    <location>
        <begin position="20"/>
        <end position="318"/>
    </location>
</feature>